<comment type="similarity">
    <text evidence="1">Belongs to the short-chain dehydrogenases/reductases (SDR) family.</text>
</comment>
<evidence type="ECO:0000256" key="2">
    <source>
        <dbReference type="ARBA" id="ARBA00023002"/>
    </source>
</evidence>
<dbReference type="InterPro" id="IPR036291">
    <property type="entry name" value="NAD(P)-bd_dom_sf"/>
</dbReference>
<dbReference type="Proteomes" id="UP000642070">
    <property type="component" value="Unassembled WGS sequence"/>
</dbReference>
<dbReference type="InterPro" id="IPR020904">
    <property type="entry name" value="Sc_DH/Rdtase_CS"/>
</dbReference>
<reference evidence="3" key="2">
    <citation type="submission" date="2020-09" db="EMBL/GenBank/DDBJ databases">
        <authorList>
            <person name="Sun Q."/>
            <person name="Ohkuma M."/>
        </authorList>
    </citation>
    <scope>NUCLEOTIDE SEQUENCE</scope>
    <source>
        <strain evidence="3">JCM 19831</strain>
    </source>
</reference>
<dbReference type="RefSeq" id="WP_190251569.1">
    <property type="nucleotide sequence ID" value="NZ_BMPI01000019.1"/>
</dbReference>
<dbReference type="PRINTS" id="PR00080">
    <property type="entry name" value="SDRFAMILY"/>
</dbReference>
<dbReference type="PRINTS" id="PR00081">
    <property type="entry name" value="GDHRDH"/>
</dbReference>
<name>A0A917WWD9_9ACTN</name>
<dbReference type="PROSITE" id="PS00061">
    <property type="entry name" value="ADH_SHORT"/>
    <property type="match status" value="1"/>
</dbReference>
<dbReference type="SUPFAM" id="SSF51735">
    <property type="entry name" value="NAD(P)-binding Rossmann-fold domains"/>
    <property type="match status" value="1"/>
</dbReference>
<dbReference type="FunFam" id="3.40.50.720:FF:000084">
    <property type="entry name" value="Short-chain dehydrogenase reductase"/>
    <property type="match status" value="1"/>
</dbReference>
<dbReference type="EMBL" id="BMPI01000019">
    <property type="protein sequence ID" value="GGM35981.1"/>
    <property type="molecule type" value="Genomic_DNA"/>
</dbReference>
<protein>
    <submittedName>
        <fullName evidence="3">Oxidoreductase</fullName>
    </submittedName>
</protein>
<dbReference type="InterPro" id="IPR002347">
    <property type="entry name" value="SDR_fam"/>
</dbReference>
<evidence type="ECO:0000313" key="3">
    <source>
        <dbReference type="EMBL" id="GGM35981.1"/>
    </source>
</evidence>
<keyword evidence="2" id="KW-0560">Oxidoreductase</keyword>
<dbReference type="AlphaFoldDB" id="A0A917WWD9"/>
<accession>A0A917WWD9</accession>
<dbReference type="GO" id="GO:0016491">
    <property type="term" value="F:oxidoreductase activity"/>
    <property type="evidence" value="ECO:0007669"/>
    <property type="project" value="UniProtKB-KW"/>
</dbReference>
<comment type="caution">
    <text evidence="3">The sequence shown here is derived from an EMBL/GenBank/DDBJ whole genome shotgun (WGS) entry which is preliminary data.</text>
</comment>
<dbReference type="Gene3D" id="3.40.50.720">
    <property type="entry name" value="NAD(P)-binding Rossmann-like Domain"/>
    <property type="match status" value="1"/>
</dbReference>
<dbReference type="PANTHER" id="PTHR43639:SF1">
    <property type="entry name" value="SHORT-CHAIN DEHYDROGENASE_REDUCTASE FAMILY PROTEIN"/>
    <property type="match status" value="1"/>
</dbReference>
<proteinExistence type="inferred from homology"/>
<dbReference type="PANTHER" id="PTHR43639">
    <property type="entry name" value="OXIDOREDUCTASE, SHORT-CHAIN DEHYDROGENASE/REDUCTASE FAMILY (AFU_ORTHOLOGUE AFUA_5G02870)"/>
    <property type="match status" value="1"/>
</dbReference>
<evidence type="ECO:0000313" key="4">
    <source>
        <dbReference type="Proteomes" id="UP000642070"/>
    </source>
</evidence>
<gene>
    <name evidence="3" type="ORF">GCM10007977_041780</name>
</gene>
<dbReference type="Pfam" id="PF13561">
    <property type="entry name" value="adh_short_C2"/>
    <property type="match status" value="1"/>
</dbReference>
<dbReference type="CDD" id="cd05233">
    <property type="entry name" value="SDR_c"/>
    <property type="match status" value="1"/>
</dbReference>
<keyword evidence="4" id="KW-1185">Reference proteome</keyword>
<evidence type="ECO:0000256" key="1">
    <source>
        <dbReference type="ARBA" id="ARBA00006484"/>
    </source>
</evidence>
<sequence>MTGPERSGGRLTARPLAEKVAVVTGGATGIGAGIVQRLADDGAEVVLCALSAAEGEAAAARLAGPGRTIVAVAADLATAAGCRALVDAAVRHRGRVDILVNNAGVTGPAAAAPFGEYDDARLDAVIDVNLKAPFRLARDTLPYMPPGSVIVNVTSVAAYAAQADASAYVAAKAGLAGLTRALGFELAGRGVRAVHVAPGDIRVRPDGPAPGDGPFDRATPLGRRGEPGDVAAAVAWLCTPEASFVTGTGLVVDGGWTSY</sequence>
<organism evidence="3 4">
    <name type="scientific">Dactylosporangium sucinum</name>
    <dbReference type="NCBI Taxonomy" id="1424081"/>
    <lineage>
        <taxon>Bacteria</taxon>
        <taxon>Bacillati</taxon>
        <taxon>Actinomycetota</taxon>
        <taxon>Actinomycetes</taxon>
        <taxon>Micromonosporales</taxon>
        <taxon>Micromonosporaceae</taxon>
        <taxon>Dactylosporangium</taxon>
    </lineage>
</organism>
<reference evidence="3" key="1">
    <citation type="journal article" date="2014" name="Int. J. Syst. Evol. Microbiol.">
        <title>Complete genome sequence of Corynebacterium casei LMG S-19264T (=DSM 44701T), isolated from a smear-ripened cheese.</title>
        <authorList>
            <consortium name="US DOE Joint Genome Institute (JGI-PGF)"/>
            <person name="Walter F."/>
            <person name="Albersmeier A."/>
            <person name="Kalinowski J."/>
            <person name="Ruckert C."/>
        </authorList>
    </citation>
    <scope>NUCLEOTIDE SEQUENCE</scope>
    <source>
        <strain evidence="3">JCM 19831</strain>
    </source>
</reference>